<gene>
    <name evidence="2" type="ORF">WG66_6671</name>
</gene>
<proteinExistence type="predicted"/>
<sequence length="365" mass="39727">MRSSTAIFALYALCLVNAAYIPIVNLLSSKAPPGYESSLNENSPKSLFTNLEPELAPIKRATDLLVHSPSSAALRKRQIHNADYSTKEPNAPQNVNSNSTSVDDSSGSSNGAESDSSVSQQNAQKRDTFVEADARDHQHQTRDPHHFLLSEEKAHRRRRLPRDSKGPLIQSAPVHPGVPHNKVDGRSVLSSLSHMVSRALRNTIWFSARAAPARGHAPPKLPVDPKDGLPVHPSRPSRPAPKAPEVPKREVPRDVQIVSKDALPSPQRLSSAAAADSAPEAPNAPIKQMVSSLAGVVRGSPKTLKPEADKVAVHQHPARWSSSLSQLLRRENVDKLNRPLKENPSLGHVMDGAPAMRRWMLSEPE</sequence>
<evidence type="ECO:0000313" key="2">
    <source>
        <dbReference type="EMBL" id="KTB40779.1"/>
    </source>
</evidence>
<evidence type="ECO:0000256" key="1">
    <source>
        <dbReference type="SAM" id="MobiDB-lite"/>
    </source>
</evidence>
<feature type="compositionally biased region" description="Polar residues" evidence="1">
    <location>
        <begin position="83"/>
        <end position="93"/>
    </location>
</feature>
<feature type="region of interest" description="Disordered" evidence="1">
    <location>
        <begin position="83"/>
        <end position="182"/>
    </location>
</feature>
<accession>A0A0W0FWQ0</accession>
<feature type="compositionally biased region" description="Basic and acidic residues" evidence="1">
    <location>
        <begin position="124"/>
        <end position="154"/>
    </location>
</feature>
<feature type="region of interest" description="Disordered" evidence="1">
    <location>
        <begin position="213"/>
        <end position="284"/>
    </location>
</feature>
<feature type="compositionally biased region" description="Low complexity" evidence="1">
    <location>
        <begin position="94"/>
        <end position="119"/>
    </location>
</feature>
<organism evidence="2 3">
    <name type="scientific">Moniliophthora roreri</name>
    <name type="common">Frosty pod rot fungus</name>
    <name type="synonym">Monilia roreri</name>
    <dbReference type="NCBI Taxonomy" id="221103"/>
    <lineage>
        <taxon>Eukaryota</taxon>
        <taxon>Fungi</taxon>
        <taxon>Dikarya</taxon>
        <taxon>Basidiomycota</taxon>
        <taxon>Agaricomycotina</taxon>
        <taxon>Agaricomycetes</taxon>
        <taxon>Agaricomycetidae</taxon>
        <taxon>Agaricales</taxon>
        <taxon>Marasmiineae</taxon>
        <taxon>Marasmiaceae</taxon>
        <taxon>Moniliophthora</taxon>
    </lineage>
</organism>
<dbReference type="EMBL" id="LATX01001551">
    <property type="protein sequence ID" value="KTB40779.1"/>
    <property type="molecule type" value="Genomic_DNA"/>
</dbReference>
<comment type="caution">
    <text evidence="2">The sequence shown here is derived from an EMBL/GenBank/DDBJ whole genome shotgun (WGS) entry which is preliminary data.</text>
</comment>
<feature type="compositionally biased region" description="Low complexity" evidence="1">
    <location>
        <begin position="270"/>
        <end position="284"/>
    </location>
</feature>
<protein>
    <submittedName>
        <fullName evidence="2">Uncharacterized protein</fullName>
    </submittedName>
</protein>
<name>A0A0W0FWQ0_MONRR</name>
<reference evidence="2 3" key="1">
    <citation type="submission" date="2015-12" db="EMBL/GenBank/DDBJ databases">
        <title>Draft genome sequence of Moniliophthora roreri, the causal agent of frosty pod rot of cacao.</title>
        <authorList>
            <person name="Aime M.C."/>
            <person name="Diaz-Valderrama J.R."/>
            <person name="Kijpornyongpan T."/>
            <person name="Phillips-Mora W."/>
        </authorList>
    </citation>
    <scope>NUCLEOTIDE SEQUENCE [LARGE SCALE GENOMIC DNA]</scope>
    <source>
        <strain evidence="2 3">MCA 2952</strain>
    </source>
</reference>
<dbReference type="Proteomes" id="UP000054988">
    <property type="component" value="Unassembled WGS sequence"/>
</dbReference>
<dbReference type="AlphaFoldDB" id="A0A0W0FWQ0"/>
<evidence type="ECO:0000313" key="3">
    <source>
        <dbReference type="Proteomes" id="UP000054988"/>
    </source>
</evidence>